<proteinExistence type="predicted"/>
<dbReference type="Proteomes" id="UP001187531">
    <property type="component" value="Unassembled WGS sequence"/>
</dbReference>
<keyword evidence="3" id="KW-1185">Reference proteome</keyword>
<comment type="caution">
    <text evidence="2">The sequence shown here is derived from an EMBL/GenBank/DDBJ whole genome shotgun (WGS) entry which is preliminary data.</text>
</comment>
<reference evidence="2" key="1">
    <citation type="submission" date="2023-07" db="EMBL/GenBank/DDBJ databases">
        <title>Chromosome-level genome assembly of Artemia franciscana.</title>
        <authorList>
            <person name="Jo E."/>
        </authorList>
    </citation>
    <scope>NUCLEOTIDE SEQUENCE</scope>
    <source>
        <tissue evidence="2">Whole body</tissue>
    </source>
</reference>
<sequence length="194" mass="21767">MDYICIKSPNSRGTIELPLEDDGSLLLTTLTSQFPDATGLTFYCESAQATRGLKLSEGKLWPPRGGWSNTIYSCTTNKGMFIRVSERILFNDGYNLGCILDGLTDDQMYRLCGILNRKFSGNNITQHNILDSVSFGQHMVLNIRAMELMSFLKKEYKAKIINFDNLYGTIHLPPEVRGGSPIGTVIWTLELDEI</sequence>
<dbReference type="EMBL" id="JAVRJZ010000002">
    <property type="protein sequence ID" value="KAK2725833.1"/>
    <property type="molecule type" value="Genomic_DNA"/>
</dbReference>
<dbReference type="CDD" id="cd19609">
    <property type="entry name" value="NTD_TDP-43"/>
    <property type="match status" value="1"/>
</dbReference>
<dbReference type="InterPro" id="IPR041105">
    <property type="entry name" value="TDP-43_N"/>
</dbReference>
<accession>A0AA88LC10</accession>
<evidence type="ECO:0000313" key="2">
    <source>
        <dbReference type="EMBL" id="KAK2725833.1"/>
    </source>
</evidence>
<feature type="domain" description="TAR DNA-binding protein 43 N-terminal" evidence="1">
    <location>
        <begin position="3"/>
        <end position="75"/>
    </location>
</feature>
<evidence type="ECO:0000259" key="1">
    <source>
        <dbReference type="Pfam" id="PF18694"/>
    </source>
</evidence>
<organism evidence="2 3">
    <name type="scientific">Artemia franciscana</name>
    <name type="common">Brine shrimp</name>
    <name type="synonym">Artemia sanfranciscana</name>
    <dbReference type="NCBI Taxonomy" id="6661"/>
    <lineage>
        <taxon>Eukaryota</taxon>
        <taxon>Metazoa</taxon>
        <taxon>Ecdysozoa</taxon>
        <taxon>Arthropoda</taxon>
        <taxon>Crustacea</taxon>
        <taxon>Branchiopoda</taxon>
        <taxon>Anostraca</taxon>
        <taxon>Artemiidae</taxon>
        <taxon>Artemia</taxon>
    </lineage>
</organism>
<gene>
    <name evidence="2" type="ORF">QYM36_000340</name>
</gene>
<protein>
    <recommendedName>
        <fullName evidence="1">TAR DNA-binding protein 43 N-terminal domain-containing protein</fullName>
    </recommendedName>
</protein>
<name>A0AA88LC10_ARTSF</name>
<dbReference type="Pfam" id="PF18694">
    <property type="entry name" value="TDP-43_N"/>
    <property type="match status" value="1"/>
</dbReference>
<evidence type="ECO:0000313" key="3">
    <source>
        <dbReference type="Proteomes" id="UP001187531"/>
    </source>
</evidence>
<dbReference type="AlphaFoldDB" id="A0AA88LC10"/>